<dbReference type="Proteomes" id="UP000732377">
    <property type="component" value="Unassembled WGS sequence"/>
</dbReference>
<dbReference type="AlphaFoldDB" id="A0A953I5M3"/>
<dbReference type="RefSeq" id="WP_273380479.1">
    <property type="nucleotide sequence ID" value="NZ_PIUK01000160.1"/>
</dbReference>
<accession>A0A953I5M3</accession>
<reference evidence="1" key="1">
    <citation type="submission" date="2017-11" db="EMBL/GenBank/DDBJ databases">
        <title>Three new genomes from thermophilic consortium.</title>
        <authorList>
            <person name="Quaggio R."/>
            <person name="Amgarten D."/>
            <person name="Setubal J.C."/>
        </authorList>
    </citation>
    <scope>NUCLEOTIDE SEQUENCE</scope>
    <source>
        <strain evidence="1">ZCTH01-B2</strain>
    </source>
</reference>
<comment type="caution">
    <text evidence="1">The sequence shown here is derived from an EMBL/GenBank/DDBJ whole genome shotgun (WGS) entry which is preliminary data.</text>
</comment>
<name>A0A953I5M3_SYMTR</name>
<dbReference type="EMBL" id="PIUK01000160">
    <property type="protein sequence ID" value="MBY6277302.1"/>
    <property type="molecule type" value="Genomic_DNA"/>
</dbReference>
<organism evidence="1 2">
    <name type="scientific">Symbiobacterium thermophilum</name>
    <dbReference type="NCBI Taxonomy" id="2734"/>
    <lineage>
        <taxon>Bacteria</taxon>
        <taxon>Bacillati</taxon>
        <taxon>Bacillota</taxon>
        <taxon>Clostridia</taxon>
        <taxon>Eubacteriales</taxon>
        <taxon>Symbiobacteriaceae</taxon>
        <taxon>Symbiobacterium</taxon>
    </lineage>
</organism>
<protein>
    <submittedName>
        <fullName evidence="1">Uncharacterized protein</fullName>
    </submittedName>
</protein>
<evidence type="ECO:0000313" key="1">
    <source>
        <dbReference type="EMBL" id="MBY6277302.1"/>
    </source>
</evidence>
<gene>
    <name evidence="1" type="ORF">CWE10_14005</name>
</gene>
<evidence type="ECO:0000313" key="2">
    <source>
        <dbReference type="Proteomes" id="UP000732377"/>
    </source>
</evidence>
<proteinExistence type="predicted"/>
<sequence>MTDRLAAGRADGPGPADDLAVRLLRAVLGGRDRGRISLVGLSKNAGKTVTLNRLIRAAAGLGIPLGLLSTGRDGEPVDAVTELPKPRIWAPEGTLVATAAAGGPDGGSGAAGEDRERTARVAVLRETGITTPLGPVVIGRVVRSGEVLLVGPGSAARIATLLDELEAAGAALCLVDGSLDRRAAAAPAVTGRAILAAGAAYSASMDATVSQVRYLLELFDLPEAPPEWRHGARPPVCLLLPDGPPVAVPVPSALTDPAVVAEAAAAAPAGAVLSVTGALTGGLLLALLSRPCAHIPILVPDPTHVLADRSAWRRWRRQGGQVFVEKRVEIAAVTTNAYSPVGPSYDAAAFCARVAEVAGRPVVDLVAGIAHHLPADHPHRDPVHR</sequence>